<dbReference type="InterPro" id="IPR029063">
    <property type="entry name" value="SAM-dependent_MTases_sf"/>
</dbReference>
<dbReference type="Gene3D" id="3.40.50.150">
    <property type="entry name" value="Vaccinia Virus protein VP39"/>
    <property type="match status" value="1"/>
</dbReference>
<evidence type="ECO:0000313" key="2">
    <source>
        <dbReference type="EMBL" id="RXG88965.1"/>
    </source>
</evidence>
<dbReference type="GO" id="GO:0008757">
    <property type="term" value="F:S-adenosylmethionine-dependent methyltransferase activity"/>
    <property type="evidence" value="ECO:0007669"/>
    <property type="project" value="InterPro"/>
</dbReference>
<dbReference type="Proteomes" id="UP000290174">
    <property type="component" value="Unassembled WGS sequence"/>
</dbReference>
<name>A0A4Q0QE73_9BRAD</name>
<evidence type="ECO:0000313" key="3">
    <source>
        <dbReference type="Proteomes" id="UP000290174"/>
    </source>
</evidence>
<sequence length="271" mass="29419">MSDTDKVFAGSVPKLYDEYLVPMIFAEYADDIASRVAALSPSVLLETAAGTGAVTRAVTAALPPGIRYVATDLNEPMLAIAAQRQGEDPRVSWRQADATALPFGDAEFDVVCCQFGAMFFPDRVKGYSEARRVLKPSGTFLFNVWDRIEENVFAHDATMALGKLFPDDPPRFMARTPHGYFDQTIIRADLERAGFGNVSIETRAAISRAPTADHVAIAYCQGTPLRGEIEARDASKLQAATDAVAEAIRIRHGSGPVEAKIQALVITARRI</sequence>
<proteinExistence type="predicted"/>
<dbReference type="GO" id="GO:0032259">
    <property type="term" value="P:methylation"/>
    <property type="evidence" value="ECO:0007669"/>
    <property type="project" value="UniProtKB-KW"/>
</dbReference>
<keyword evidence="2" id="KW-0489">Methyltransferase</keyword>
<dbReference type="CDD" id="cd02440">
    <property type="entry name" value="AdoMet_MTases"/>
    <property type="match status" value="1"/>
</dbReference>
<comment type="caution">
    <text evidence="2">The sequence shown here is derived from an EMBL/GenBank/DDBJ whole genome shotgun (WGS) entry which is preliminary data.</text>
</comment>
<evidence type="ECO:0000259" key="1">
    <source>
        <dbReference type="Pfam" id="PF08241"/>
    </source>
</evidence>
<dbReference type="InterPro" id="IPR013216">
    <property type="entry name" value="Methyltransf_11"/>
</dbReference>
<gene>
    <name evidence="2" type="ORF">EAS61_28470</name>
</gene>
<protein>
    <submittedName>
        <fullName evidence="2">Class I SAM-dependent methyltransferase</fullName>
    </submittedName>
</protein>
<organism evidence="2 3">
    <name type="scientific">Bradyrhizobium zhanjiangense</name>
    <dbReference type="NCBI Taxonomy" id="1325107"/>
    <lineage>
        <taxon>Bacteria</taxon>
        <taxon>Pseudomonadati</taxon>
        <taxon>Pseudomonadota</taxon>
        <taxon>Alphaproteobacteria</taxon>
        <taxon>Hyphomicrobiales</taxon>
        <taxon>Nitrobacteraceae</taxon>
        <taxon>Bradyrhizobium</taxon>
    </lineage>
</organism>
<accession>A0A4Q0QE73</accession>
<dbReference type="AlphaFoldDB" id="A0A4Q0QE73"/>
<feature type="domain" description="Methyltransferase type 11" evidence="1">
    <location>
        <begin position="45"/>
        <end position="142"/>
    </location>
</feature>
<dbReference type="SUPFAM" id="SSF53335">
    <property type="entry name" value="S-adenosyl-L-methionine-dependent methyltransferases"/>
    <property type="match status" value="1"/>
</dbReference>
<dbReference type="RefSeq" id="WP_128956631.1">
    <property type="nucleotide sequence ID" value="NZ_RKMK01000034.1"/>
</dbReference>
<keyword evidence="2" id="KW-0808">Transferase</keyword>
<dbReference type="PANTHER" id="PTHR43591:SF24">
    <property type="entry name" value="2-METHOXY-6-POLYPRENYL-1,4-BENZOQUINOL METHYLASE, MITOCHONDRIAL"/>
    <property type="match status" value="1"/>
</dbReference>
<dbReference type="Pfam" id="PF08241">
    <property type="entry name" value="Methyltransf_11"/>
    <property type="match status" value="1"/>
</dbReference>
<dbReference type="PANTHER" id="PTHR43591">
    <property type="entry name" value="METHYLTRANSFERASE"/>
    <property type="match status" value="1"/>
</dbReference>
<dbReference type="EMBL" id="RKMK01000034">
    <property type="protein sequence ID" value="RXG88965.1"/>
    <property type="molecule type" value="Genomic_DNA"/>
</dbReference>
<reference evidence="2 3" key="1">
    <citation type="submission" date="2018-11" db="EMBL/GenBank/DDBJ databases">
        <title>Bradyrhizobium sp. nov., isolated from effective nodules of peanut in China.</title>
        <authorList>
            <person name="Li Y."/>
        </authorList>
    </citation>
    <scope>NUCLEOTIDE SEQUENCE [LARGE SCALE GENOMIC DNA]</scope>
    <source>
        <strain evidence="2 3">CCBAU 51770</strain>
    </source>
</reference>